<name>A0ABU4E2H8_9ENTR</name>
<keyword evidence="2" id="KW-1185">Reference proteome</keyword>
<gene>
    <name evidence="1" type="ORF">R4P48_11525</name>
</gene>
<sequence length="172" mass="19093">MAMPRKLKFMNVFLDGYSYQGVAASVTLPKLTRKLENWRGAGMNGVAPVDLGLDDDALSMEWSLGGFPDEVIWGLYGAVNADAVPIRFAGSYQRDDTGETVPVEVVMRGRQKDIDTGEAKQGEDTESKISVVCTYFRLEMNGKELVEIDTINMIEKVSGTDRLEQHRRNIGL</sequence>
<dbReference type="NCBIfam" id="TIGR01611">
    <property type="entry name" value="tail_tube"/>
    <property type="match status" value="1"/>
</dbReference>
<evidence type="ECO:0000313" key="2">
    <source>
        <dbReference type="Proteomes" id="UP001187066"/>
    </source>
</evidence>
<evidence type="ECO:0000313" key="1">
    <source>
        <dbReference type="EMBL" id="MDV7023307.1"/>
    </source>
</evidence>
<proteinExistence type="predicted"/>
<comment type="caution">
    <text evidence="1">The sequence shown here is derived from an EMBL/GenBank/DDBJ whole genome shotgun (WGS) entry which is preliminary data.</text>
</comment>
<dbReference type="RefSeq" id="WP_317678264.1">
    <property type="nucleotide sequence ID" value="NZ_JAWLOF010000007.1"/>
</dbReference>
<organism evidence="1 2">
    <name type="scientific">Atlantibacter subterraneus</name>
    <dbReference type="NCBI Taxonomy" id="255519"/>
    <lineage>
        <taxon>Bacteria</taxon>
        <taxon>Pseudomonadati</taxon>
        <taxon>Pseudomonadota</taxon>
        <taxon>Gammaproteobacteria</taxon>
        <taxon>Enterobacterales</taxon>
        <taxon>Enterobacteriaceae</taxon>
        <taxon>Atlantibacter</taxon>
    </lineage>
</organism>
<accession>A0ABU4E2H8</accession>
<dbReference type="InterPro" id="IPR006498">
    <property type="entry name" value="Tail_tube"/>
</dbReference>
<reference evidence="1 2" key="1">
    <citation type="submission" date="2023-10" db="EMBL/GenBank/DDBJ databases">
        <authorList>
            <person name="Dale J."/>
        </authorList>
    </citation>
    <scope>NUCLEOTIDE SEQUENCE [LARGE SCALE GENOMIC DNA]</scope>
    <source>
        <strain evidence="1 2">2023EL-00970</strain>
    </source>
</reference>
<dbReference type="Pfam" id="PF04985">
    <property type="entry name" value="Phage_tube"/>
    <property type="match status" value="1"/>
</dbReference>
<protein>
    <submittedName>
        <fullName evidence="1">Phage major tail tube protein</fullName>
    </submittedName>
</protein>
<dbReference type="Proteomes" id="UP001187066">
    <property type="component" value="Unassembled WGS sequence"/>
</dbReference>
<dbReference type="EMBL" id="JAWLOF010000007">
    <property type="protein sequence ID" value="MDV7023307.1"/>
    <property type="molecule type" value="Genomic_DNA"/>
</dbReference>